<dbReference type="STRING" id="981085.W9SC68"/>
<dbReference type="Proteomes" id="UP000030645">
    <property type="component" value="Unassembled WGS sequence"/>
</dbReference>
<reference evidence="4" key="1">
    <citation type="submission" date="2013-01" db="EMBL/GenBank/DDBJ databases">
        <title>Draft Genome Sequence of a Mulberry Tree, Morus notabilis C.K. Schneid.</title>
        <authorList>
            <person name="He N."/>
            <person name="Zhao S."/>
        </authorList>
    </citation>
    <scope>NUCLEOTIDE SEQUENCE</scope>
</reference>
<dbReference type="KEGG" id="mnt:21396447"/>
<dbReference type="PANTHER" id="PTHR32246:SF169">
    <property type="entry name" value="PROTEIN SRC2-LIKE"/>
    <property type="match status" value="1"/>
</dbReference>
<dbReference type="PANTHER" id="PTHR32246">
    <property type="entry name" value="INGRESSION PROTEIN FIC1"/>
    <property type="match status" value="1"/>
</dbReference>
<dbReference type="eggNOG" id="ENOG502S0SB">
    <property type="taxonomic scope" value="Eukaryota"/>
</dbReference>
<evidence type="ECO:0000313" key="4">
    <source>
        <dbReference type="Proteomes" id="UP000030645"/>
    </source>
</evidence>
<dbReference type="SMART" id="SM00239">
    <property type="entry name" value="C2"/>
    <property type="match status" value="1"/>
</dbReference>
<protein>
    <recommendedName>
        <fullName evidence="2">C2 domain-containing protein</fullName>
    </recommendedName>
</protein>
<keyword evidence="4" id="KW-1185">Reference proteome</keyword>
<dbReference type="PROSITE" id="PS50004">
    <property type="entry name" value="C2"/>
    <property type="match status" value="1"/>
</dbReference>
<dbReference type="InterPro" id="IPR035892">
    <property type="entry name" value="C2_domain_sf"/>
</dbReference>
<gene>
    <name evidence="3" type="ORF">L484_013267</name>
</gene>
<organism evidence="3 4">
    <name type="scientific">Morus notabilis</name>
    <dbReference type="NCBI Taxonomy" id="981085"/>
    <lineage>
        <taxon>Eukaryota</taxon>
        <taxon>Viridiplantae</taxon>
        <taxon>Streptophyta</taxon>
        <taxon>Embryophyta</taxon>
        <taxon>Tracheophyta</taxon>
        <taxon>Spermatophyta</taxon>
        <taxon>Magnoliopsida</taxon>
        <taxon>eudicotyledons</taxon>
        <taxon>Gunneridae</taxon>
        <taxon>Pentapetalae</taxon>
        <taxon>rosids</taxon>
        <taxon>fabids</taxon>
        <taxon>Rosales</taxon>
        <taxon>Moraceae</taxon>
        <taxon>Moreae</taxon>
        <taxon>Morus</taxon>
    </lineage>
</organism>
<feature type="domain" description="C2" evidence="2">
    <location>
        <begin position="1"/>
        <end position="123"/>
    </location>
</feature>
<name>W9SC68_9ROSA</name>
<dbReference type="CDD" id="cd04051">
    <property type="entry name" value="C2_SRC2_like"/>
    <property type="match status" value="1"/>
</dbReference>
<dbReference type="SUPFAM" id="SSF49562">
    <property type="entry name" value="C2 domain (Calcium/lipid-binding domain, CaLB)"/>
    <property type="match status" value="1"/>
</dbReference>
<dbReference type="Pfam" id="PF00168">
    <property type="entry name" value="C2"/>
    <property type="match status" value="1"/>
</dbReference>
<evidence type="ECO:0000313" key="3">
    <source>
        <dbReference type="EMBL" id="EXC25179.1"/>
    </source>
</evidence>
<dbReference type="Gene3D" id="2.60.40.150">
    <property type="entry name" value="C2 domain"/>
    <property type="match status" value="1"/>
</dbReference>
<feature type="region of interest" description="Disordered" evidence="1">
    <location>
        <begin position="40"/>
        <end position="61"/>
    </location>
</feature>
<dbReference type="AlphaFoldDB" id="W9SC68"/>
<dbReference type="InterPro" id="IPR000008">
    <property type="entry name" value="C2_dom"/>
</dbReference>
<dbReference type="OrthoDB" id="1068731at2759"/>
<sequence>MAEESSSIEIKLISGEDLRAFNFFQKLSIFALASIARDDPSKKMEKNQQQRTPTDRENDGFPEWNHEMRFLLDSDYDSDLDHLFIHLDLRHEGVLFGIGDKTIGEVRIPLTDLTDEASANGIVRFVRYQVRSSDGKPNGVLKLSYKFNSKSAKTLDSCKIRYPTVEEVPNLDLVDPSLSYSQRYYNYCSPFPIPHRQGNDCWPASPPQTTPFPQARLPYPNPGYYKGAVWNRGNVMGDWNGR</sequence>
<proteinExistence type="predicted"/>
<accession>W9SC68</accession>
<dbReference type="InterPro" id="IPR044750">
    <property type="entry name" value="C2_SRC2/BAP"/>
</dbReference>
<evidence type="ECO:0000259" key="2">
    <source>
        <dbReference type="PROSITE" id="PS50004"/>
    </source>
</evidence>
<dbReference type="GO" id="GO:0006952">
    <property type="term" value="P:defense response"/>
    <property type="evidence" value="ECO:0007669"/>
    <property type="project" value="InterPro"/>
</dbReference>
<dbReference type="EMBL" id="KE346050">
    <property type="protein sequence ID" value="EXC25179.1"/>
    <property type="molecule type" value="Genomic_DNA"/>
</dbReference>
<evidence type="ECO:0000256" key="1">
    <source>
        <dbReference type="SAM" id="MobiDB-lite"/>
    </source>
</evidence>